<dbReference type="GO" id="GO:0015501">
    <property type="term" value="F:glutamate:sodium symporter activity"/>
    <property type="evidence" value="ECO:0007669"/>
    <property type="project" value="InterPro"/>
</dbReference>
<feature type="transmembrane region" description="Helical" evidence="1">
    <location>
        <begin position="6"/>
        <end position="22"/>
    </location>
</feature>
<feature type="transmembrane region" description="Helical" evidence="1">
    <location>
        <begin position="224"/>
        <end position="242"/>
    </location>
</feature>
<accession>A0A4U9R408</accession>
<dbReference type="AlphaFoldDB" id="A0A4U9R408"/>
<feature type="transmembrane region" description="Helical" evidence="1">
    <location>
        <begin position="254"/>
        <end position="273"/>
    </location>
</feature>
<feature type="transmembrane region" description="Helical" evidence="1">
    <location>
        <begin position="312"/>
        <end position="329"/>
    </location>
</feature>
<organism evidence="2 3">
    <name type="scientific">Hathewaya histolytica</name>
    <name type="common">Clostridium histolyticum</name>
    <dbReference type="NCBI Taxonomy" id="1498"/>
    <lineage>
        <taxon>Bacteria</taxon>
        <taxon>Bacillati</taxon>
        <taxon>Bacillota</taxon>
        <taxon>Clostridia</taxon>
        <taxon>Eubacteriales</taxon>
        <taxon>Clostridiaceae</taxon>
        <taxon>Hathewaya</taxon>
    </lineage>
</organism>
<evidence type="ECO:0000256" key="1">
    <source>
        <dbReference type="SAM" id="Phobius"/>
    </source>
</evidence>
<sequence length="374" mass="41765">MNLTAIQTLCILIISLLFSYFLKSKIQFLKKYYIPAPLVGGLIISLIFLLINKFTTVKATYNFVPLFVAGFFASIGLRFNLQTIKRAFKSQMLYLLITIVIAFGQNSIALIFGKIFGKSTYESLILGSSSLMGDHTLLKTIPEFGKNIKPYIKEFNGISILTLYIGTIFGVLLFSKLKKEVDLSTTIKVPQPNFNPISFLKYLGIFSICITFAMIPSSLKLGKWINPAGGGFLCGIILRQFFDVTKLFEVKLPEVNLIGNFCLSMLLISNFAMFDIKLIKNISMYSYLVLSIQLIILIIFTYLVVFKLYKKNGLASYVSAGLIGFSYGMPASTMSSIQCFTEEECALPLALFIVPPVGAWLITIVNPYIIGIFM</sequence>
<protein>
    <submittedName>
        <fullName evidence="2">Sodium--glutamate symport carrier (GltS)</fullName>
    </submittedName>
</protein>
<feature type="transmembrane region" description="Helical" evidence="1">
    <location>
        <begin position="158"/>
        <end position="177"/>
    </location>
</feature>
<dbReference type="RefSeq" id="WP_138209590.1">
    <property type="nucleotide sequence ID" value="NZ_CBCRUQ010000016.1"/>
</dbReference>
<dbReference type="InterPro" id="IPR004445">
    <property type="entry name" value="GltS"/>
</dbReference>
<dbReference type="OrthoDB" id="4921038at2"/>
<dbReference type="GO" id="GO:0015813">
    <property type="term" value="P:L-glutamate transmembrane transport"/>
    <property type="evidence" value="ECO:0007669"/>
    <property type="project" value="InterPro"/>
</dbReference>
<dbReference type="Pfam" id="PF03616">
    <property type="entry name" value="Glt_symporter"/>
    <property type="match status" value="2"/>
</dbReference>
<dbReference type="PANTHER" id="PTHR36178">
    <property type="entry name" value="SLR0625 PROTEIN"/>
    <property type="match status" value="1"/>
</dbReference>
<feature type="transmembrane region" description="Helical" evidence="1">
    <location>
        <begin position="349"/>
        <end position="373"/>
    </location>
</feature>
<feature type="transmembrane region" description="Helical" evidence="1">
    <location>
        <begin position="198"/>
        <end position="218"/>
    </location>
</feature>
<dbReference type="Proteomes" id="UP000308489">
    <property type="component" value="Chromosome 1"/>
</dbReference>
<feature type="transmembrane region" description="Helical" evidence="1">
    <location>
        <begin position="34"/>
        <end position="51"/>
    </location>
</feature>
<name>A0A4U9R408_HATHI</name>
<feature type="transmembrane region" description="Helical" evidence="1">
    <location>
        <begin position="93"/>
        <end position="116"/>
    </location>
</feature>
<evidence type="ECO:0000313" key="3">
    <source>
        <dbReference type="Proteomes" id="UP000308489"/>
    </source>
</evidence>
<feature type="transmembrane region" description="Helical" evidence="1">
    <location>
        <begin position="63"/>
        <end position="81"/>
    </location>
</feature>
<evidence type="ECO:0000313" key="2">
    <source>
        <dbReference type="EMBL" id="VTQ86092.1"/>
    </source>
</evidence>
<keyword evidence="3" id="KW-1185">Reference proteome</keyword>
<keyword evidence="1" id="KW-0812">Transmembrane</keyword>
<proteinExistence type="predicted"/>
<reference evidence="2 3" key="1">
    <citation type="submission" date="2019-05" db="EMBL/GenBank/DDBJ databases">
        <authorList>
            <consortium name="Pathogen Informatics"/>
        </authorList>
    </citation>
    <scope>NUCLEOTIDE SEQUENCE [LARGE SCALE GENOMIC DNA]</scope>
    <source>
        <strain evidence="2 3">NCTC503</strain>
    </source>
</reference>
<gene>
    <name evidence="2" type="primary">gltS_1</name>
    <name evidence="2" type="ORF">NCTC503_00875</name>
</gene>
<dbReference type="KEGG" id="hhw:NCTC503_00875"/>
<feature type="transmembrane region" description="Helical" evidence="1">
    <location>
        <begin position="285"/>
        <end position="305"/>
    </location>
</feature>
<keyword evidence="1" id="KW-1133">Transmembrane helix</keyword>
<keyword evidence="1" id="KW-0472">Membrane</keyword>
<dbReference type="GO" id="GO:0016020">
    <property type="term" value="C:membrane"/>
    <property type="evidence" value="ECO:0007669"/>
    <property type="project" value="InterPro"/>
</dbReference>
<dbReference type="PANTHER" id="PTHR36178:SF1">
    <property type="entry name" value="SODIUM_GLUTAMATE SYMPORTER"/>
    <property type="match status" value="1"/>
</dbReference>
<dbReference type="EMBL" id="LR590481">
    <property type="protein sequence ID" value="VTQ86092.1"/>
    <property type="molecule type" value="Genomic_DNA"/>
</dbReference>